<feature type="transmembrane region" description="Helical" evidence="1">
    <location>
        <begin position="132"/>
        <end position="157"/>
    </location>
</feature>
<proteinExistence type="predicted"/>
<reference evidence="2 3" key="1">
    <citation type="submission" date="2019-03" db="EMBL/GenBank/DDBJ databases">
        <title>Single cell metagenomics reveals metabolic interactions within the superorganism composed of flagellate Streblomastix strix and complex community of Bacteroidetes bacteria on its surface.</title>
        <authorList>
            <person name="Treitli S.C."/>
            <person name="Kolisko M."/>
            <person name="Husnik F."/>
            <person name="Keeling P."/>
            <person name="Hampl V."/>
        </authorList>
    </citation>
    <scope>NUCLEOTIDE SEQUENCE [LARGE SCALE GENOMIC DNA]</scope>
    <source>
        <strain evidence="2">ST1C</strain>
    </source>
</reference>
<keyword evidence="1" id="KW-0472">Membrane</keyword>
<accession>A0A5J4W175</accession>
<organism evidence="2 3">
    <name type="scientific">Streblomastix strix</name>
    <dbReference type="NCBI Taxonomy" id="222440"/>
    <lineage>
        <taxon>Eukaryota</taxon>
        <taxon>Metamonada</taxon>
        <taxon>Preaxostyla</taxon>
        <taxon>Oxymonadida</taxon>
        <taxon>Streblomastigidae</taxon>
        <taxon>Streblomastix</taxon>
    </lineage>
</organism>
<evidence type="ECO:0000313" key="2">
    <source>
        <dbReference type="EMBL" id="KAA6388694.1"/>
    </source>
</evidence>
<evidence type="ECO:0000256" key="1">
    <source>
        <dbReference type="SAM" id="Phobius"/>
    </source>
</evidence>
<protein>
    <submittedName>
        <fullName evidence="2">Uncharacterized protein</fullName>
    </submittedName>
</protein>
<evidence type="ECO:0000313" key="3">
    <source>
        <dbReference type="Proteomes" id="UP000324800"/>
    </source>
</evidence>
<dbReference type="AlphaFoldDB" id="A0A5J4W175"/>
<feature type="transmembrane region" description="Helical" evidence="1">
    <location>
        <begin position="302"/>
        <end position="322"/>
    </location>
</feature>
<feature type="transmembrane region" description="Helical" evidence="1">
    <location>
        <begin position="206"/>
        <end position="229"/>
    </location>
</feature>
<name>A0A5J4W175_9EUKA</name>
<keyword evidence="1" id="KW-0812">Transmembrane</keyword>
<keyword evidence="1" id="KW-1133">Transmembrane helix</keyword>
<gene>
    <name evidence="2" type="ORF">EZS28_015777</name>
</gene>
<dbReference type="EMBL" id="SNRW01003880">
    <property type="protein sequence ID" value="KAA6388694.1"/>
    <property type="molecule type" value="Genomic_DNA"/>
</dbReference>
<dbReference type="Proteomes" id="UP000324800">
    <property type="component" value="Unassembled WGS sequence"/>
</dbReference>
<feature type="transmembrane region" description="Helical" evidence="1">
    <location>
        <begin position="169"/>
        <end position="194"/>
    </location>
</feature>
<comment type="caution">
    <text evidence="2">The sequence shown here is derived from an EMBL/GenBank/DDBJ whole genome shotgun (WGS) entry which is preliminary data.</text>
</comment>
<feature type="transmembrane region" description="Helical" evidence="1">
    <location>
        <begin position="329"/>
        <end position="353"/>
    </location>
</feature>
<sequence length="360" mass="40146">MIFYENIEQDWFLICALTIVGKGLYYICCCYCGGPEILLFLPDEVEYADSWQCDLIFMENCEKDGCSYIGDKNFGLFVEDLLISIGEDLLVSKFEDQFVSIVEEFFYKIITIKARSAQKIQKIPLLEMKKKVIAASALVLLLFAAGFQIQIVCVHITGITIDVNLQVQVIVKLIASSAFCCLCICAGMVIYPVVVVQAKMEKFIDLFSITNFIIIDLFSIIIIIVIIIIDAYVKKEVKQDSFNLSVLSAAELTAISEIWTFAGTILATKAFNVVNQLIIPTEELFQGQLGSFTLTQLFLADFSLVEGILVFAGLIVEIWAYVDIIQATLIAAIIQATTVIAVTFLEMIIVAGWKIVKICQ</sequence>